<comment type="caution">
    <text evidence="20">The sequence shown here is derived from an EMBL/GenBank/DDBJ whole genome shotgun (WGS) entry which is preliminary data.</text>
</comment>
<dbReference type="GO" id="GO:0030479">
    <property type="term" value="C:actin cortical patch"/>
    <property type="evidence" value="ECO:0007669"/>
    <property type="project" value="UniProtKB-SubCell"/>
</dbReference>
<evidence type="ECO:0000256" key="12">
    <source>
        <dbReference type="ARBA" id="ARBA00023203"/>
    </source>
</evidence>
<feature type="compositionally biased region" description="Low complexity" evidence="16">
    <location>
        <begin position="12"/>
        <end position="22"/>
    </location>
</feature>
<evidence type="ECO:0000313" key="20">
    <source>
        <dbReference type="EMBL" id="ORY80358.1"/>
    </source>
</evidence>
<dbReference type="InterPro" id="IPR036072">
    <property type="entry name" value="MYSc_Myo1"/>
</dbReference>
<dbReference type="PANTHER" id="PTHR13140:SF837">
    <property type="entry name" value="MYOSIN-3-RELATED"/>
    <property type="match status" value="1"/>
</dbReference>
<keyword evidence="3 14" id="KW-0728">SH3 domain</keyword>
<dbReference type="InterPro" id="IPR001609">
    <property type="entry name" value="Myosin_head_motor_dom-like"/>
</dbReference>
<dbReference type="Proteomes" id="UP000193685">
    <property type="component" value="Unassembled WGS sequence"/>
</dbReference>
<dbReference type="Gene3D" id="1.20.58.530">
    <property type="match status" value="1"/>
</dbReference>
<evidence type="ECO:0000256" key="10">
    <source>
        <dbReference type="ARBA" id="ARBA00023123"/>
    </source>
</evidence>
<evidence type="ECO:0000256" key="14">
    <source>
        <dbReference type="PROSITE-ProRule" id="PRU00192"/>
    </source>
</evidence>
<evidence type="ECO:0000256" key="13">
    <source>
        <dbReference type="ARBA" id="ARBA00023212"/>
    </source>
</evidence>
<feature type="region of interest" description="Disordered" evidence="16">
    <location>
        <begin position="1143"/>
        <end position="1170"/>
    </location>
</feature>
<gene>
    <name evidence="20" type="ORF">BCR37DRAFT_369214</name>
</gene>
<feature type="compositionally biased region" description="Basic residues" evidence="16">
    <location>
        <begin position="1"/>
        <end position="10"/>
    </location>
</feature>
<feature type="domain" description="TH1" evidence="19">
    <location>
        <begin position="781"/>
        <end position="970"/>
    </location>
</feature>
<dbReference type="OMA" id="PPEEYQM"/>
<keyword evidence="10 15" id="KW-0518">Myosin</keyword>
<feature type="region of interest" description="Disordered" evidence="16">
    <location>
        <begin position="1062"/>
        <end position="1086"/>
    </location>
</feature>
<dbReference type="SMART" id="SM00326">
    <property type="entry name" value="SH3"/>
    <property type="match status" value="1"/>
</dbReference>
<feature type="domain" description="SH3" evidence="17">
    <location>
        <begin position="1085"/>
        <end position="1144"/>
    </location>
</feature>
<evidence type="ECO:0000256" key="15">
    <source>
        <dbReference type="PROSITE-ProRule" id="PRU00782"/>
    </source>
</evidence>
<evidence type="ECO:0000256" key="16">
    <source>
        <dbReference type="SAM" id="MobiDB-lite"/>
    </source>
</evidence>
<keyword evidence="4" id="KW-0963">Cytoplasm</keyword>
<dbReference type="FunFam" id="1.20.5.4820:FF:000004">
    <property type="entry name" value="Myosin IE"/>
    <property type="match status" value="1"/>
</dbReference>
<reference evidence="20 21" key="1">
    <citation type="submission" date="2016-07" db="EMBL/GenBank/DDBJ databases">
        <title>Pervasive Adenine N6-methylation of Active Genes in Fungi.</title>
        <authorList>
            <consortium name="DOE Joint Genome Institute"/>
            <person name="Mondo S.J."/>
            <person name="Dannebaum R.O."/>
            <person name="Kuo R.C."/>
            <person name="Labutti K."/>
            <person name="Haridas S."/>
            <person name="Kuo A."/>
            <person name="Salamov A."/>
            <person name="Ahrendt S.R."/>
            <person name="Lipzen A."/>
            <person name="Sullivan W."/>
            <person name="Andreopoulos W.B."/>
            <person name="Clum A."/>
            <person name="Lindquist E."/>
            <person name="Daum C."/>
            <person name="Ramamoorthy G.K."/>
            <person name="Gryganskyi A."/>
            <person name="Culley D."/>
            <person name="Magnuson J.K."/>
            <person name="James T.Y."/>
            <person name="O'Malley M.A."/>
            <person name="Stajich J.E."/>
            <person name="Spatafora J.W."/>
            <person name="Visel A."/>
            <person name="Grigoriev I.V."/>
        </authorList>
    </citation>
    <scope>NUCLEOTIDE SEQUENCE [LARGE SCALE GENOMIC DNA]</scope>
    <source>
        <strain evidence="20 21">12-1054</strain>
    </source>
</reference>
<evidence type="ECO:0000256" key="8">
    <source>
        <dbReference type="ARBA" id="ARBA00022801"/>
    </source>
</evidence>
<dbReference type="Pfam" id="PF06017">
    <property type="entry name" value="Myosin_TH1"/>
    <property type="match status" value="1"/>
</dbReference>
<dbReference type="GO" id="GO:0006897">
    <property type="term" value="P:endocytosis"/>
    <property type="evidence" value="ECO:0007669"/>
    <property type="project" value="TreeGrafter"/>
</dbReference>
<dbReference type="InterPro" id="IPR001452">
    <property type="entry name" value="SH3_domain"/>
</dbReference>
<evidence type="ECO:0000256" key="2">
    <source>
        <dbReference type="ARBA" id="ARBA00008314"/>
    </source>
</evidence>
<dbReference type="InterPro" id="IPR036028">
    <property type="entry name" value="SH3-like_dom_sf"/>
</dbReference>
<dbReference type="FunFam" id="1.20.120.720:FF:000015">
    <property type="entry name" value="Myosin I"/>
    <property type="match status" value="1"/>
</dbReference>
<dbReference type="RefSeq" id="XP_040724246.1">
    <property type="nucleotide sequence ID" value="XM_040868311.1"/>
</dbReference>
<feature type="binding site" evidence="15">
    <location>
        <begin position="135"/>
        <end position="142"/>
    </location>
    <ligand>
        <name>ATP</name>
        <dbReference type="ChEBI" id="CHEBI:30616"/>
    </ligand>
</feature>
<dbReference type="Gene3D" id="1.20.120.720">
    <property type="entry name" value="Myosin VI head, motor domain, U50 subdomain"/>
    <property type="match status" value="1"/>
</dbReference>
<keyword evidence="21" id="KW-1185">Reference proteome</keyword>
<comment type="similarity">
    <text evidence="2 15">Belongs to the TRAFAC class myosin-kinesin ATPase superfamily. Myosin family.</text>
</comment>
<dbReference type="STRING" id="56484.A0A1Y2F8W7"/>
<dbReference type="GO" id="GO:0005886">
    <property type="term" value="C:plasma membrane"/>
    <property type="evidence" value="ECO:0007669"/>
    <property type="project" value="TreeGrafter"/>
</dbReference>
<feature type="region of interest" description="Disordered" evidence="16">
    <location>
        <begin position="1"/>
        <end position="22"/>
    </location>
</feature>
<evidence type="ECO:0000256" key="4">
    <source>
        <dbReference type="ARBA" id="ARBA00022490"/>
    </source>
</evidence>
<dbReference type="GO" id="GO:0051286">
    <property type="term" value="C:cell tip"/>
    <property type="evidence" value="ECO:0007669"/>
    <property type="project" value="TreeGrafter"/>
</dbReference>
<dbReference type="GO" id="GO:0051015">
    <property type="term" value="F:actin filament binding"/>
    <property type="evidence" value="ECO:0007669"/>
    <property type="project" value="TreeGrafter"/>
</dbReference>
<evidence type="ECO:0000313" key="21">
    <source>
        <dbReference type="Proteomes" id="UP000193685"/>
    </source>
</evidence>
<dbReference type="GO" id="GO:0007015">
    <property type="term" value="P:actin filament organization"/>
    <property type="evidence" value="ECO:0007669"/>
    <property type="project" value="TreeGrafter"/>
</dbReference>
<protein>
    <submittedName>
        <fullName evidence="20">p-loop containing nucleoside triphosphate hydrolase protein</fullName>
    </submittedName>
</protein>
<dbReference type="EMBL" id="MCFI01000013">
    <property type="protein sequence ID" value="ORY80358.1"/>
    <property type="molecule type" value="Genomic_DNA"/>
</dbReference>
<dbReference type="CDD" id="cd11858">
    <property type="entry name" value="SH3_Myosin-I_fungi"/>
    <property type="match status" value="1"/>
</dbReference>
<dbReference type="AlphaFoldDB" id="A0A1Y2F8W7"/>
<dbReference type="InterPro" id="IPR035535">
    <property type="entry name" value="Fungal_myosin-I_SH3"/>
</dbReference>
<dbReference type="PRINTS" id="PR00193">
    <property type="entry name" value="MYOSINHEAVY"/>
</dbReference>
<dbReference type="GO" id="GO:0016887">
    <property type="term" value="F:ATP hydrolysis activity"/>
    <property type="evidence" value="ECO:0007669"/>
    <property type="project" value="UniProtKB-ARBA"/>
</dbReference>
<name>A0A1Y2F8W7_PROLT</name>
<dbReference type="Gene3D" id="2.30.30.40">
    <property type="entry name" value="SH3 Domains"/>
    <property type="match status" value="1"/>
</dbReference>
<evidence type="ECO:0000259" key="19">
    <source>
        <dbReference type="PROSITE" id="PS51757"/>
    </source>
</evidence>
<dbReference type="PRINTS" id="PR00452">
    <property type="entry name" value="SH3DOMAIN"/>
</dbReference>
<evidence type="ECO:0000256" key="7">
    <source>
        <dbReference type="ARBA" id="ARBA00022741"/>
    </source>
</evidence>
<evidence type="ECO:0000259" key="17">
    <source>
        <dbReference type="PROSITE" id="PS50002"/>
    </source>
</evidence>
<evidence type="ECO:0000256" key="3">
    <source>
        <dbReference type="ARBA" id="ARBA00022443"/>
    </source>
</evidence>
<evidence type="ECO:0000256" key="1">
    <source>
        <dbReference type="ARBA" id="ARBA00004134"/>
    </source>
</evidence>
<organism evidence="20 21">
    <name type="scientific">Protomyces lactucae-debilis</name>
    <dbReference type="NCBI Taxonomy" id="2754530"/>
    <lineage>
        <taxon>Eukaryota</taxon>
        <taxon>Fungi</taxon>
        <taxon>Dikarya</taxon>
        <taxon>Ascomycota</taxon>
        <taxon>Taphrinomycotina</taxon>
        <taxon>Taphrinomycetes</taxon>
        <taxon>Taphrinales</taxon>
        <taxon>Protomycetaceae</taxon>
        <taxon>Protomyces</taxon>
    </lineage>
</organism>
<dbReference type="PROSITE" id="PS50002">
    <property type="entry name" value="SH3"/>
    <property type="match status" value="1"/>
</dbReference>
<keyword evidence="6" id="KW-0677">Repeat</keyword>
<dbReference type="SUPFAM" id="SSF50044">
    <property type="entry name" value="SH3-domain"/>
    <property type="match status" value="1"/>
</dbReference>
<keyword evidence="9 15" id="KW-0067">ATP-binding</keyword>
<keyword evidence="5" id="KW-0597">Phosphoprotein</keyword>
<dbReference type="FunFam" id="1.10.10.820:FF:000001">
    <property type="entry name" value="Myosin heavy chain"/>
    <property type="match status" value="1"/>
</dbReference>
<feature type="region of interest" description="Actin-binding" evidence="15">
    <location>
        <begin position="596"/>
        <end position="618"/>
    </location>
</feature>
<dbReference type="GO" id="GO:0016459">
    <property type="term" value="C:myosin complex"/>
    <property type="evidence" value="ECO:0007669"/>
    <property type="project" value="UniProtKB-KW"/>
</dbReference>
<dbReference type="InterPro" id="IPR036961">
    <property type="entry name" value="Kinesin_motor_dom_sf"/>
</dbReference>
<dbReference type="PROSITE" id="PS51456">
    <property type="entry name" value="MYOSIN_MOTOR"/>
    <property type="match status" value="1"/>
</dbReference>
<dbReference type="Pfam" id="PF00063">
    <property type="entry name" value="Myosin_head"/>
    <property type="match status" value="1"/>
</dbReference>
<dbReference type="Gene3D" id="3.40.850.10">
    <property type="entry name" value="Kinesin motor domain"/>
    <property type="match status" value="1"/>
</dbReference>
<dbReference type="InterPro" id="IPR010926">
    <property type="entry name" value="Myosin_TH1"/>
</dbReference>
<dbReference type="GeneID" id="63784910"/>
<keyword evidence="12 15" id="KW-0009">Actin-binding</keyword>
<dbReference type="GO" id="GO:0051666">
    <property type="term" value="P:actin cortical patch localization"/>
    <property type="evidence" value="ECO:0007669"/>
    <property type="project" value="TreeGrafter"/>
</dbReference>
<dbReference type="GO" id="GO:0005524">
    <property type="term" value="F:ATP binding"/>
    <property type="evidence" value="ECO:0007669"/>
    <property type="project" value="UniProtKB-UniRule"/>
</dbReference>
<dbReference type="SUPFAM" id="SSF52540">
    <property type="entry name" value="P-loop containing nucleoside triphosphate hydrolases"/>
    <property type="match status" value="1"/>
</dbReference>
<sequence length="1196" mass="132180">MAVGKAKQRTKGLAQRAGQQQADGQQAGVKKAVYESTKKRTVGVDDLCLLSKISNEAINENLRVRYENKEIYTYIGHVLISVNPFRDLGIYTDAVLGSYRGKNRLEMSPHVFATAEAAYYNMKSYHENQCIIISGESGAGKTEAAKRIMQYIANVSGGQDSSIQRVKDMVLATNPLLESFGCAKTLRNNNSSRHGKYLQIQFNSRGEPVGANIINYLLEKNRVVSQIKQERNFHIFYQFAKGASKDHRERFGIQGPEAYLYTSKAGALDVPGIDDLDDFKGTLKAMEVIGMTQAEQDEVFRVLATILWIGNVQFKENQEGNAAVADEGVTNFVAYLMEVDASLVCKAITTRTIETARGGRRGSSYEVPLNIAQASSQRDALAKGLYSNLFDWIIARVNAAMAVQGGGTVSTSIGILDIYGFEIFEKNSFEQLCINYVNEKLQQIFIQLTLKTEQEEYVREQIKWTPIDYFNNKIVCDLIEEKRPPGIFAALNDAIATAHADPTAADNTFTQGLARLSTNPHFEQRQGSFLVKHYAGDVMYAVPGLTDKNKDQLIKDVLDLIKSSQNRFLQNLFPEQVDQDNKRRPPTAGDKIKASANDLVNTLMQCQPHYIRTIKPNENKSPTEFNNANVAHQVKYLGLQENVRIRRAGFAYRQTFDKFVERFYLLSPKTGYAGDYIWQGDAKSGVMHILKDTGIPAEEFQMGTSKVFIKSPETLFALEHMRDQFWHNMARRIQRAWRAYMRYKNECAIKIQRMWRKDKVNLEFLRIRDSGHALLNGRKERRRMSLLGSRKFMGDYLGSGATSGPGAVVRRSAQVPADERVVFSGRVEVLISKLGRSSKPSPRTLIVTDKAVYLIIATMAQGQLQLAIERRVPTGQLKYMALSTLRDDWVGLGVGDPQAPDPFFSCVFKTELAVILKRLNRGMDIRVGPTIDYCKKPGKMTQVKFVRDEAIKRDDMYKSGAVHVSTGEPANSVSRPFPRKKTVAYTSTRKQAAPRATAGRQRAPVAPQQQRQPVAASAVPRAQNQMASSAAASAMRVVQPAQASAGNNLAPALASTHITPKAATAGPSRTGRAPPPPPPPPAAKPSKPVYVALYDFVGQTAGELSMTAGEVIEIVSKEDNGWWLGRKNGVEAWVPANYVEERKQTRAAPPAPPGPAAAAGPSANGAAGQGQGLTGLAAALKNRNQAVNGAEDEDDW</sequence>
<dbReference type="CDD" id="cd01378">
    <property type="entry name" value="MYSc_Myo1"/>
    <property type="match status" value="1"/>
</dbReference>
<keyword evidence="13" id="KW-0206">Cytoskeleton</keyword>
<evidence type="ECO:0000256" key="9">
    <source>
        <dbReference type="ARBA" id="ARBA00022840"/>
    </source>
</evidence>
<dbReference type="Gene3D" id="1.10.10.820">
    <property type="match status" value="1"/>
</dbReference>
<dbReference type="FunFam" id="2.30.30.40:FF:000072">
    <property type="entry name" value="Unconventional Myosin IB"/>
    <property type="match status" value="1"/>
</dbReference>
<keyword evidence="8 20" id="KW-0378">Hydrolase</keyword>
<feature type="compositionally biased region" description="Low complexity" evidence="16">
    <location>
        <begin position="1000"/>
        <end position="1020"/>
    </location>
</feature>
<feature type="domain" description="Myosin motor" evidence="18">
    <location>
        <begin position="42"/>
        <end position="723"/>
    </location>
</feature>
<feature type="compositionally biased region" description="Low complexity" evidence="16">
    <location>
        <begin position="1156"/>
        <end position="1166"/>
    </location>
</feature>
<dbReference type="SMART" id="SM00242">
    <property type="entry name" value="MYSc"/>
    <property type="match status" value="1"/>
</dbReference>
<feature type="compositionally biased region" description="Pro residues" evidence="16">
    <location>
        <begin position="1073"/>
        <end position="1083"/>
    </location>
</feature>
<dbReference type="Gene3D" id="1.20.5.4820">
    <property type="match status" value="1"/>
</dbReference>
<comment type="subcellular location">
    <subcellularLocation>
        <location evidence="1">Cytoplasm</location>
        <location evidence="1">Cytoskeleton</location>
        <location evidence="1">Actin patch</location>
    </subcellularLocation>
</comment>
<keyword evidence="7 15" id="KW-0547">Nucleotide-binding</keyword>
<accession>A0A1Y2F8W7</accession>
<dbReference type="GO" id="GO:0000146">
    <property type="term" value="F:microfilament motor activity"/>
    <property type="evidence" value="ECO:0007669"/>
    <property type="project" value="TreeGrafter"/>
</dbReference>
<keyword evidence="11 15" id="KW-0505">Motor protein</keyword>
<evidence type="ECO:0000256" key="6">
    <source>
        <dbReference type="ARBA" id="ARBA00022737"/>
    </source>
</evidence>
<evidence type="ECO:0000256" key="11">
    <source>
        <dbReference type="ARBA" id="ARBA00023175"/>
    </source>
</evidence>
<feature type="region of interest" description="Disordered" evidence="16">
    <location>
        <begin position="962"/>
        <end position="1022"/>
    </location>
</feature>
<proteinExistence type="inferred from homology"/>
<dbReference type="FunFam" id="1.20.58.530:FF:000007">
    <property type="entry name" value="Myosin IE"/>
    <property type="match status" value="1"/>
</dbReference>
<dbReference type="InterPro" id="IPR027417">
    <property type="entry name" value="P-loop_NTPase"/>
</dbReference>
<evidence type="ECO:0000256" key="5">
    <source>
        <dbReference type="ARBA" id="ARBA00022553"/>
    </source>
</evidence>
<dbReference type="OrthoDB" id="6108017at2759"/>
<dbReference type="PROSITE" id="PS51757">
    <property type="entry name" value="TH1"/>
    <property type="match status" value="1"/>
</dbReference>
<dbReference type="GO" id="GO:0031097">
    <property type="term" value="C:medial cortex"/>
    <property type="evidence" value="ECO:0007669"/>
    <property type="project" value="UniProtKB-ARBA"/>
</dbReference>
<dbReference type="PANTHER" id="PTHR13140">
    <property type="entry name" value="MYOSIN"/>
    <property type="match status" value="1"/>
</dbReference>
<evidence type="ECO:0000259" key="18">
    <source>
        <dbReference type="PROSITE" id="PS51456"/>
    </source>
</evidence>
<dbReference type="Pfam" id="PF00018">
    <property type="entry name" value="SH3_1"/>
    <property type="match status" value="1"/>
</dbReference>